<feature type="compositionally biased region" description="Polar residues" evidence="1">
    <location>
        <begin position="294"/>
        <end position="308"/>
    </location>
</feature>
<evidence type="ECO:0000313" key="2">
    <source>
        <dbReference type="EMBL" id="TRM60880.1"/>
    </source>
</evidence>
<comment type="caution">
    <text evidence="2">The sequence shown here is derived from an EMBL/GenBank/DDBJ whole genome shotgun (WGS) entry which is preliminary data.</text>
</comment>
<feature type="region of interest" description="Disordered" evidence="1">
    <location>
        <begin position="288"/>
        <end position="359"/>
    </location>
</feature>
<accession>A0A550C7U3</accession>
<organism evidence="2 3">
    <name type="scientific">Schizophyllum amplum</name>
    <dbReference type="NCBI Taxonomy" id="97359"/>
    <lineage>
        <taxon>Eukaryota</taxon>
        <taxon>Fungi</taxon>
        <taxon>Dikarya</taxon>
        <taxon>Basidiomycota</taxon>
        <taxon>Agaricomycotina</taxon>
        <taxon>Agaricomycetes</taxon>
        <taxon>Agaricomycetidae</taxon>
        <taxon>Agaricales</taxon>
        <taxon>Schizophyllaceae</taxon>
        <taxon>Schizophyllum</taxon>
    </lineage>
</organism>
<reference evidence="2 3" key="1">
    <citation type="journal article" date="2019" name="New Phytol.">
        <title>Comparative genomics reveals unique wood-decay strategies and fruiting body development in the Schizophyllaceae.</title>
        <authorList>
            <person name="Almasi E."/>
            <person name="Sahu N."/>
            <person name="Krizsan K."/>
            <person name="Balint B."/>
            <person name="Kovacs G.M."/>
            <person name="Kiss B."/>
            <person name="Cseklye J."/>
            <person name="Drula E."/>
            <person name="Henrissat B."/>
            <person name="Nagy I."/>
            <person name="Chovatia M."/>
            <person name="Adam C."/>
            <person name="LaButti K."/>
            <person name="Lipzen A."/>
            <person name="Riley R."/>
            <person name="Grigoriev I.V."/>
            <person name="Nagy L.G."/>
        </authorList>
    </citation>
    <scope>NUCLEOTIDE SEQUENCE [LARGE SCALE GENOMIC DNA]</scope>
    <source>
        <strain evidence="2 3">NL-1724</strain>
    </source>
</reference>
<dbReference type="OrthoDB" id="3067691at2759"/>
<feature type="region of interest" description="Disordered" evidence="1">
    <location>
        <begin position="40"/>
        <end position="92"/>
    </location>
</feature>
<keyword evidence="3" id="KW-1185">Reference proteome</keyword>
<name>A0A550C7U3_9AGAR</name>
<dbReference type="EMBL" id="VDMD01000019">
    <property type="protein sequence ID" value="TRM60880.1"/>
    <property type="molecule type" value="Genomic_DNA"/>
</dbReference>
<protein>
    <submittedName>
        <fullName evidence="2">Uncharacterized protein</fullName>
    </submittedName>
</protein>
<feature type="region of interest" description="Disordered" evidence="1">
    <location>
        <begin position="492"/>
        <end position="512"/>
    </location>
</feature>
<evidence type="ECO:0000313" key="3">
    <source>
        <dbReference type="Proteomes" id="UP000320762"/>
    </source>
</evidence>
<sequence length="598" mass="64427">MHLCLHPPAPDDRAPADAAIIASVLAAPSAISGRKLGASQSASSWANKGKGNEVTGHDTETYTTLDLRPPPPGTETAGNTRSRHEANFPSPDRISSRCSRAWRRWRARSLEWMRKLSCSSVLCQITPPTLNDCSFAQIRSRLRCTQYAGDRVECMENDITVSKQAGRDEKAMDRRFLEDQADALAGAINRLDEVVDVNKASHVSLSHAVDTLRGQGDILARSNEGDAHTESAWDALMQGDYGRASVAPMTADPLLGGSGGGAEAARQHIHLKSTIGQPTRVNNAPRATRIDRVQQPQWRHTAQQLQSQPGMPAAGAAPRVVAGTVRPRVDSGSSMPSKRMRGGVDGSDGGPQTASPSYGVAPAAGSLALHSNNANANRVRNKGSPLDVWVRLLKVSRDPTEDAKLVLSLVHIQIVNMGTVRAMDDPYVISIRMKNYGVAAALVNAYQPGNVPPRLRGMSAGWVDPRAHDIVGALLPEDDANADNDNAVQLCTSPDSAGRAEPPAASRAALEGGSRQISEHLEAMQQHALPALEDVRILAWNIKGRTRLLLENSIILCQWALYDIIVLQETWLLPGEEDSLPLPEITQSLPAHTHLLRI</sequence>
<gene>
    <name evidence="2" type="ORF">BD626DRAFT_571259</name>
</gene>
<dbReference type="AlphaFoldDB" id="A0A550C7U3"/>
<dbReference type="Proteomes" id="UP000320762">
    <property type="component" value="Unassembled WGS sequence"/>
</dbReference>
<proteinExistence type="predicted"/>
<feature type="compositionally biased region" description="Low complexity" evidence="1">
    <location>
        <begin position="309"/>
        <end position="326"/>
    </location>
</feature>
<evidence type="ECO:0000256" key="1">
    <source>
        <dbReference type="SAM" id="MobiDB-lite"/>
    </source>
</evidence>